<sequence>MATDDGGIAGTTPGDPFGGVTDIVNGISGAVNYWSDPWGNTFTALRDAAKSLSTELFPFLTSATLPDLTADWFIAAYRISFAAAVLVSIVLLFPQIIRTARGAQSGRELVSSIGLFFPLFLIGAMFGPAVGQLLVRFFHSLSTDVTSWGLTGSVQSTATAFQKMLDDADPVGMAGGVPIAAAAMLLVLIGLVLVLCILVVQLITLYFTGVLIPLGLVWIIDPRRRSYGLRLIGLWFGILAAHPLLFFMLGLAFSMMSASVDTFGNNFSLQSLVQLLVAVFAMFLAGLSPLLLMKFAPVIPVGSGGSSGVAMNAGNWGPKDSGDATSRYSPESQSGSSQPQTRPQSGPTSGDDSTSAGSGGGGGLSDAASKASSPAAGATKVAAPAAEGAAAGGTAEAVAGAGVAAGAAESATGVGAAVGIPTIIAAGAVYAGSKAVEVGQKAVEVAQEAGNQAADAMDDQGEPQ</sequence>
<feature type="transmembrane region" description="Helical" evidence="2">
    <location>
        <begin position="75"/>
        <end position="97"/>
    </location>
</feature>
<comment type="caution">
    <text evidence="3">The sequence shown here is derived from an EMBL/GenBank/DDBJ whole genome shotgun (WGS) entry which is preliminary data.</text>
</comment>
<dbReference type="OrthoDB" id="5116275at2"/>
<keyword evidence="2" id="KW-0472">Membrane</keyword>
<evidence type="ECO:0000313" key="4">
    <source>
        <dbReference type="Proteomes" id="UP000244893"/>
    </source>
</evidence>
<dbReference type="Proteomes" id="UP000244893">
    <property type="component" value="Unassembled WGS sequence"/>
</dbReference>
<dbReference type="InterPro" id="IPR014743">
    <property type="entry name" value="Cl-channel_core"/>
</dbReference>
<evidence type="ECO:0000256" key="1">
    <source>
        <dbReference type="SAM" id="MobiDB-lite"/>
    </source>
</evidence>
<reference evidence="3 4" key="1">
    <citation type="submission" date="2018-05" db="EMBL/GenBank/DDBJ databases">
        <title>Amnibacterium sp. M8JJ-5, whole genome shotgun sequence.</title>
        <authorList>
            <person name="Tuo L."/>
        </authorList>
    </citation>
    <scope>NUCLEOTIDE SEQUENCE [LARGE SCALE GENOMIC DNA]</scope>
    <source>
        <strain evidence="3 4">M8JJ-5</strain>
    </source>
</reference>
<evidence type="ECO:0000256" key="2">
    <source>
        <dbReference type="SAM" id="Phobius"/>
    </source>
</evidence>
<keyword evidence="2" id="KW-1133">Transmembrane helix</keyword>
<protein>
    <submittedName>
        <fullName evidence="3">Uncharacterized protein</fullName>
    </submittedName>
</protein>
<feature type="region of interest" description="Disordered" evidence="1">
    <location>
        <begin position="312"/>
        <end position="371"/>
    </location>
</feature>
<keyword evidence="2" id="KW-0812">Transmembrane</keyword>
<dbReference type="SUPFAM" id="SSF81340">
    <property type="entry name" value="Clc chloride channel"/>
    <property type="match status" value="1"/>
</dbReference>
<feature type="transmembrane region" description="Helical" evidence="2">
    <location>
        <begin position="186"/>
        <end position="219"/>
    </location>
</feature>
<feature type="compositionally biased region" description="Low complexity" evidence="1">
    <location>
        <begin position="326"/>
        <end position="356"/>
    </location>
</feature>
<gene>
    <name evidence="3" type="ORF">DDQ50_16820</name>
</gene>
<dbReference type="AlphaFoldDB" id="A0A2V1HKM2"/>
<dbReference type="EMBL" id="QEOP01000006">
    <property type="protein sequence ID" value="PVZ93186.1"/>
    <property type="molecule type" value="Genomic_DNA"/>
</dbReference>
<accession>A0A2V1HKM2</accession>
<feature type="transmembrane region" description="Helical" evidence="2">
    <location>
        <begin position="109"/>
        <end position="130"/>
    </location>
</feature>
<feature type="transmembrane region" description="Helical" evidence="2">
    <location>
        <begin position="231"/>
        <end position="253"/>
    </location>
</feature>
<feature type="transmembrane region" description="Helical" evidence="2">
    <location>
        <begin position="273"/>
        <end position="292"/>
    </location>
</feature>
<name>A0A2V1HKM2_9MICO</name>
<evidence type="ECO:0000313" key="3">
    <source>
        <dbReference type="EMBL" id="PVZ93186.1"/>
    </source>
</evidence>
<keyword evidence="4" id="KW-1185">Reference proteome</keyword>
<organism evidence="3 4">
    <name type="scientific">Amnibacterium flavum</name>
    <dbReference type="NCBI Taxonomy" id="2173173"/>
    <lineage>
        <taxon>Bacteria</taxon>
        <taxon>Bacillati</taxon>
        <taxon>Actinomycetota</taxon>
        <taxon>Actinomycetes</taxon>
        <taxon>Micrococcales</taxon>
        <taxon>Microbacteriaceae</taxon>
        <taxon>Amnibacterium</taxon>
    </lineage>
</organism>
<proteinExistence type="predicted"/>
<dbReference type="RefSeq" id="WP_116757952.1">
    <property type="nucleotide sequence ID" value="NZ_JBHUEX010000003.1"/>
</dbReference>